<name>A0A3A6QQD8_9VIBR</name>
<sequence length="153" mass="17504">MTAYIRRLRVAVWFLVVMVLVLSCLLVAKGIEKDANQTALLLASNSIVERANYYKQQWLLHNNPDELKLQGNRVKYSKNGWVVPNLSGDQVDCQRWFTILYPQQHVYGDLPSRIVDNSYGSTFKCEYLFSPNMHLTIGLKDKKFEVGVGFTSG</sequence>
<organism evidence="1 2">
    <name type="scientific">Vibrio sinensis</name>
    <dbReference type="NCBI Taxonomy" id="2302434"/>
    <lineage>
        <taxon>Bacteria</taxon>
        <taxon>Pseudomonadati</taxon>
        <taxon>Pseudomonadota</taxon>
        <taxon>Gammaproteobacteria</taxon>
        <taxon>Vibrionales</taxon>
        <taxon>Vibrionaceae</taxon>
        <taxon>Vibrio</taxon>
    </lineage>
</organism>
<reference evidence="1 2" key="1">
    <citation type="submission" date="2018-08" db="EMBL/GenBank/DDBJ databases">
        <title>Vibrio isolated from the Eastern China Marginal Seas.</title>
        <authorList>
            <person name="Li Y."/>
        </authorList>
    </citation>
    <scope>NUCLEOTIDE SEQUENCE [LARGE SCALE GENOMIC DNA]</scope>
    <source>
        <strain evidence="1 2">BEI233</strain>
    </source>
</reference>
<dbReference type="RefSeq" id="WP_120031688.1">
    <property type="nucleotide sequence ID" value="NZ_QVMU01000010.1"/>
</dbReference>
<accession>A0A3A6QQD8</accession>
<keyword evidence="2" id="KW-1185">Reference proteome</keyword>
<proteinExistence type="predicted"/>
<dbReference type="OrthoDB" id="5918883at2"/>
<dbReference type="AlphaFoldDB" id="A0A3A6QQD8"/>
<comment type="caution">
    <text evidence="1">The sequence shown here is derived from an EMBL/GenBank/DDBJ whole genome shotgun (WGS) entry which is preliminary data.</text>
</comment>
<evidence type="ECO:0000313" key="1">
    <source>
        <dbReference type="EMBL" id="RJX70682.1"/>
    </source>
</evidence>
<protein>
    <submittedName>
        <fullName evidence="1">MSHA biogenesis protein MshF</fullName>
    </submittedName>
</protein>
<dbReference type="PROSITE" id="PS51257">
    <property type="entry name" value="PROKAR_LIPOPROTEIN"/>
    <property type="match status" value="1"/>
</dbReference>
<dbReference type="Proteomes" id="UP000273252">
    <property type="component" value="Unassembled WGS sequence"/>
</dbReference>
<evidence type="ECO:0000313" key="2">
    <source>
        <dbReference type="Proteomes" id="UP000273252"/>
    </source>
</evidence>
<dbReference type="EMBL" id="QVMU01000010">
    <property type="protein sequence ID" value="RJX70682.1"/>
    <property type="molecule type" value="Genomic_DNA"/>
</dbReference>
<gene>
    <name evidence="1" type="ORF">DZ860_12330</name>
</gene>